<keyword evidence="4 5" id="KW-0413">Isomerase</keyword>
<dbReference type="Gene3D" id="1.10.287.460">
    <property type="entry name" value="Peptidyl-prolyl cis-trans isomerase, FKBP-type, N-terminal domain"/>
    <property type="match status" value="1"/>
</dbReference>
<accession>A0ABS7DHI6</accession>
<evidence type="ECO:0000256" key="7">
    <source>
        <dbReference type="SAM" id="SignalP"/>
    </source>
</evidence>
<dbReference type="Gene3D" id="3.10.50.40">
    <property type="match status" value="1"/>
</dbReference>
<dbReference type="PROSITE" id="PS51257">
    <property type="entry name" value="PROKAR_LIPOPROTEIN"/>
    <property type="match status" value="1"/>
</dbReference>
<feature type="signal peptide" evidence="7">
    <location>
        <begin position="1"/>
        <end position="22"/>
    </location>
</feature>
<dbReference type="Pfam" id="PF01346">
    <property type="entry name" value="FKBP_N"/>
    <property type="match status" value="1"/>
</dbReference>
<dbReference type="GO" id="GO:0016853">
    <property type="term" value="F:isomerase activity"/>
    <property type="evidence" value="ECO:0007669"/>
    <property type="project" value="UniProtKB-KW"/>
</dbReference>
<dbReference type="PANTHER" id="PTHR43811:SF19">
    <property type="entry name" value="39 KDA FK506-BINDING NUCLEAR PROTEIN"/>
    <property type="match status" value="1"/>
</dbReference>
<evidence type="ECO:0000256" key="5">
    <source>
        <dbReference type="PROSITE-ProRule" id="PRU00277"/>
    </source>
</evidence>
<dbReference type="InterPro" id="IPR036944">
    <property type="entry name" value="PPIase_FKBP_N_sf"/>
</dbReference>
<dbReference type="PANTHER" id="PTHR43811">
    <property type="entry name" value="FKBP-TYPE PEPTIDYL-PROLYL CIS-TRANS ISOMERASE FKPA"/>
    <property type="match status" value="1"/>
</dbReference>
<organism evidence="9 10">
    <name type="scientific">Succinivibrio faecicola</name>
    <dbReference type="NCBI Taxonomy" id="2820300"/>
    <lineage>
        <taxon>Bacteria</taxon>
        <taxon>Pseudomonadati</taxon>
        <taxon>Pseudomonadota</taxon>
        <taxon>Gammaproteobacteria</taxon>
        <taxon>Aeromonadales</taxon>
        <taxon>Succinivibrionaceae</taxon>
        <taxon>Succinivibrio</taxon>
    </lineage>
</organism>
<evidence type="ECO:0000256" key="6">
    <source>
        <dbReference type="RuleBase" id="RU003915"/>
    </source>
</evidence>
<dbReference type="InterPro" id="IPR000774">
    <property type="entry name" value="PPIase_FKBP_N"/>
</dbReference>
<gene>
    <name evidence="9" type="ORF">J5V48_07640</name>
</gene>
<evidence type="ECO:0000313" key="10">
    <source>
        <dbReference type="Proteomes" id="UP000731465"/>
    </source>
</evidence>
<keyword evidence="7" id="KW-0732">Signal</keyword>
<dbReference type="InterPro" id="IPR046357">
    <property type="entry name" value="PPIase_dom_sf"/>
</dbReference>
<dbReference type="InterPro" id="IPR001179">
    <property type="entry name" value="PPIase_FKBP_dom"/>
</dbReference>
<evidence type="ECO:0000256" key="4">
    <source>
        <dbReference type="ARBA" id="ARBA00023235"/>
    </source>
</evidence>
<proteinExistence type="inferred from homology"/>
<evidence type="ECO:0000259" key="8">
    <source>
        <dbReference type="PROSITE" id="PS50059"/>
    </source>
</evidence>
<keyword evidence="10" id="KW-1185">Reference proteome</keyword>
<dbReference type="RefSeq" id="WP_219937985.1">
    <property type="nucleotide sequence ID" value="NZ_JAGFNY010000028.1"/>
</dbReference>
<evidence type="ECO:0000256" key="1">
    <source>
        <dbReference type="ARBA" id="ARBA00000971"/>
    </source>
</evidence>
<name>A0ABS7DHI6_9GAMM</name>
<dbReference type="PROSITE" id="PS50059">
    <property type="entry name" value="FKBP_PPIASE"/>
    <property type="match status" value="1"/>
</dbReference>
<sequence>MKNFYKKALIATAVAASAFAMSACDHKISMPVGGVTQSGAISKDSSFEDKAAYAIGASLGEYVSQMKKNQETFIGQLNSEMIVAGFQDGVNGASMLGRDEIEDILKDLDKRIQEKVEVETKKAAEDNLKAGEDFLKANATKEGVVTTASGLQYKVITKGEGAMPKKGDTISVIYKGTLIDGTVFDEQKSPVVFPLDNMIPGWIEGLQLMAVGSEYELYIPSKLGYGENAVGNMIKPNSVLIFNVKLTDVKEAKKETEKKK</sequence>
<dbReference type="EMBL" id="JAGFNY010000028">
    <property type="protein sequence ID" value="MBW7570762.1"/>
    <property type="molecule type" value="Genomic_DNA"/>
</dbReference>
<comment type="similarity">
    <text evidence="2 6">Belongs to the FKBP-type PPIase family.</text>
</comment>
<comment type="catalytic activity">
    <reaction evidence="1 5 6">
        <text>[protein]-peptidylproline (omega=180) = [protein]-peptidylproline (omega=0)</text>
        <dbReference type="Rhea" id="RHEA:16237"/>
        <dbReference type="Rhea" id="RHEA-COMP:10747"/>
        <dbReference type="Rhea" id="RHEA-COMP:10748"/>
        <dbReference type="ChEBI" id="CHEBI:83833"/>
        <dbReference type="ChEBI" id="CHEBI:83834"/>
        <dbReference type="EC" id="5.2.1.8"/>
    </reaction>
</comment>
<dbReference type="EC" id="5.2.1.8" evidence="6"/>
<reference evidence="9 10" key="1">
    <citation type="submission" date="2021-03" db="EMBL/GenBank/DDBJ databases">
        <title>Succinivibrio sp. nov. isolated from feces of cow.</title>
        <authorList>
            <person name="Choi J.-Y."/>
        </authorList>
    </citation>
    <scope>NUCLEOTIDE SEQUENCE [LARGE SCALE GENOMIC DNA]</scope>
    <source>
        <strain evidence="9 10">AGMB01872</strain>
    </source>
</reference>
<feature type="chain" id="PRO_5045522088" description="Peptidyl-prolyl cis-trans isomerase" evidence="7">
    <location>
        <begin position="23"/>
        <end position="260"/>
    </location>
</feature>
<evidence type="ECO:0000313" key="9">
    <source>
        <dbReference type="EMBL" id="MBW7570762.1"/>
    </source>
</evidence>
<feature type="domain" description="PPIase FKBP-type" evidence="8">
    <location>
        <begin position="167"/>
        <end position="250"/>
    </location>
</feature>
<dbReference type="Proteomes" id="UP000731465">
    <property type="component" value="Unassembled WGS sequence"/>
</dbReference>
<protein>
    <recommendedName>
        <fullName evidence="6">Peptidyl-prolyl cis-trans isomerase</fullName>
        <ecNumber evidence="6">5.2.1.8</ecNumber>
    </recommendedName>
</protein>
<keyword evidence="3 5" id="KW-0697">Rotamase</keyword>
<comment type="caution">
    <text evidence="9">The sequence shown here is derived from an EMBL/GenBank/DDBJ whole genome shotgun (WGS) entry which is preliminary data.</text>
</comment>
<dbReference type="Pfam" id="PF00254">
    <property type="entry name" value="FKBP_C"/>
    <property type="match status" value="1"/>
</dbReference>
<evidence type="ECO:0000256" key="3">
    <source>
        <dbReference type="ARBA" id="ARBA00023110"/>
    </source>
</evidence>
<dbReference type="SUPFAM" id="SSF54534">
    <property type="entry name" value="FKBP-like"/>
    <property type="match status" value="1"/>
</dbReference>
<evidence type="ECO:0000256" key="2">
    <source>
        <dbReference type="ARBA" id="ARBA00006577"/>
    </source>
</evidence>